<dbReference type="AlphaFoldDB" id="A0A3E1NMU3"/>
<comment type="caution">
    <text evidence="1">The sequence shown here is derived from an EMBL/GenBank/DDBJ whole genome shotgun (WGS) entry which is preliminary data.</text>
</comment>
<dbReference type="Proteomes" id="UP000261174">
    <property type="component" value="Unassembled WGS sequence"/>
</dbReference>
<proteinExistence type="predicted"/>
<sequence length="148" mass="16616">MGIWEPGALLGSEVDTVWNKVGVKRYELVNHLGNVLSTVSDNAVREGDHYVAEVLSAGDYYPFGMGMMNRKWSLGGYRYGFNGKENDNEVKGEGNEQDYGMRIYDPGLGKFLSVDPITAKYPELTPYQFASNRPIDGIDLDGLEYLRY</sequence>
<evidence type="ECO:0000313" key="2">
    <source>
        <dbReference type="Proteomes" id="UP000261174"/>
    </source>
</evidence>
<organism evidence="1 2">
    <name type="scientific">Chitinophaga silvisoli</name>
    <dbReference type="NCBI Taxonomy" id="2291814"/>
    <lineage>
        <taxon>Bacteria</taxon>
        <taxon>Pseudomonadati</taxon>
        <taxon>Bacteroidota</taxon>
        <taxon>Chitinophagia</taxon>
        <taxon>Chitinophagales</taxon>
        <taxon>Chitinophagaceae</taxon>
        <taxon>Chitinophaga</taxon>
    </lineage>
</organism>
<evidence type="ECO:0008006" key="3">
    <source>
        <dbReference type="Google" id="ProtNLM"/>
    </source>
</evidence>
<reference evidence="1 2" key="1">
    <citation type="submission" date="2018-08" db="EMBL/GenBank/DDBJ databases">
        <title>Chitinophaga sp. K20C18050901, a novel bacterium isolated from forest soil.</title>
        <authorList>
            <person name="Wang C."/>
        </authorList>
    </citation>
    <scope>NUCLEOTIDE SEQUENCE [LARGE SCALE GENOMIC DNA]</scope>
    <source>
        <strain evidence="1 2">K20C18050901</strain>
    </source>
</reference>
<dbReference type="Gene3D" id="2.180.10.10">
    <property type="entry name" value="RHS repeat-associated core"/>
    <property type="match status" value="1"/>
</dbReference>
<dbReference type="EMBL" id="QTJV01000028">
    <property type="protein sequence ID" value="RFM29265.1"/>
    <property type="molecule type" value="Genomic_DNA"/>
</dbReference>
<dbReference type="InterPro" id="IPR022385">
    <property type="entry name" value="Rhs_assc_core"/>
</dbReference>
<dbReference type="InterPro" id="IPR050708">
    <property type="entry name" value="T6SS_VgrG/RHS"/>
</dbReference>
<gene>
    <name evidence="1" type="ORF">DXN04_33645</name>
</gene>
<name>A0A3E1NMU3_9BACT</name>
<protein>
    <recommendedName>
        <fullName evidence="3">RHS repeat-associated core domain-containing protein</fullName>
    </recommendedName>
</protein>
<dbReference type="PANTHER" id="PTHR32305:SF15">
    <property type="entry name" value="PROTEIN RHSA-RELATED"/>
    <property type="match status" value="1"/>
</dbReference>
<evidence type="ECO:0000313" key="1">
    <source>
        <dbReference type="EMBL" id="RFM29265.1"/>
    </source>
</evidence>
<accession>A0A3E1NMU3</accession>
<dbReference type="NCBIfam" id="TIGR03696">
    <property type="entry name" value="Rhs_assc_core"/>
    <property type="match status" value="1"/>
</dbReference>
<keyword evidence="2" id="KW-1185">Reference proteome</keyword>
<dbReference type="PANTHER" id="PTHR32305">
    <property type="match status" value="1"/>
</dbReference>